<dbReference type="RefSeq" id="WP_048120962.1">
    <property type="nucleotide sequence ID" value="NZ_CP008746.1"/>
</dbReference>
<dbReference type="EMBL" id="CP008746">
    <property type="protein sequence ID" value="AKJ38623.1"/>
    <property type="molecule type" value="Genomic_DNA"/>
</dbReference>
<dbReference type="AlphaFoldDB" id="A0A0G3CFB3"/>
<protein>
    <submittedName>
        <fullName evidence="1">Uncharacterized protein</fullName>
    </submittedName>
</protein>
<organism evidence="1 2">
    <name type="scientific">Methanosarcina barkeri CM1</name>
    <dbReference type="NCBI Taxonomy" id="796385"/>
    <lineage>
        <taxon>Archaea</taxon>
        <taxon>Methanobacteriati</taxon>
        <taxon>Methanobacteriota</taxon>
        <taxon>Stenosarchaea group</taxon>
        <taxon>Methanomicrobia</taxon>
        <taxon>Methanosarcinales</taxon>
        <taxon>Methanosarcinaceae</taxon>
        <taxon>Methanosarcina</taxon>
    </lineage>
</organism>
<dbReference type="GeneID" id="24885279"/>
<evidence type="ECO:0000313" key="2">
    <source>
        <dbReference type="Proteomes" id="UP000035331"/>
    </source>
</evidence>
<gene>
    <name evidence="1" type="ORF">MCM1_1583</name>
</gene>
<reference evidence="2" key="1">
    <citation type="submission" date="2014-06" db="EMBL/GenBank/DDBJ databases">
        <title>The complete genome sequence of Methanosarcina barkeri CM1.</title>
        <authorList>
            <consortium name="Pastoral Greenhouse Gas Research Consortium"/>
            <person name="Lambie S.C."/>
            <person name="Leahy S.C."/>
            <person name="Kelly W.J."/>
            <person name="Li D."/>
            <person name="Reilly K."/>
            <person name="Attwood G.T."/>
            <person name="Altermann E."/>
        </authorList>
    </citation>
    <scope>NUCLEOTIDE SEQUENCE [LARGE SCALE GENOMIC DNA]</scope>
    <source>
        <strain evidence="2">CM1</strain>
    </source>
</reference>
<evidence type="ECO:0000313" key="1">
    <source>
        <dbReference type="EMBL" id="AKJ38623.1"/>
    </source>
</evidence>
<dbReference type="GeneID" id="24845757"/>
<dbReference type="Proteomes" id="UP000035331">
    <property type="component" value="Chromosome"/>
</dbReference>
<accession>A0A0G3CFB3</accession>
<name>A0A0G3CFB3_METBA</name>
<sequence>MNLKPIIVITLIISAVLLAARISPAMNSEQYREGKYIHIDNIVMEFSGTNATIDVEYHLSPFAKAYIFLFGSKNLEPKMKEIFFKFPEMQIKDIRLNSATIQLTNVSWKYGHDYMHDSRKLGIHSDVLTIIFPYNQGIRRVQNTNSTLSVFYPDSPKYSEIHNNITKLSQ</sequence>
<proteinExistence type="predicted"/>
<reference evidence="1 2" key="2">
    <citation type="journal article" date="2015" name="Stand. Genomic Sci.">
        <title>The complete genome sequence of the rumen methanogen Methanosarcina barkeri CM1.</title>
        <authorList>
            <person name="Lambie S.C."/>
            <person name="Kelly W.J."/>
            <person name="Leahy S.C."/>
            <person name="Li D."/>
            <person name="Reilly K."/>
            <person name="McAllister T.A."/>
            <person name="Valle E.R."/>
            <person name="Attwood G.T."/>
            <person name="Altermann E."/>
        </authorList>
    </citation>
    <scope>NUCLEOTIDE SEQUENCE [LARGE SCALE GENOMIC DNA]</scope>
    <source>
        <strain evidence="1 2">CM1</strain>
    </source>
</reference>
<dbReference type="PATRIC" id="fig|796385.3.peg.1980"/>